<comment type="caution">
    <text evidence="4">The sequence shown here is derived from an EMBL/GenBank/DDBJ whole genome shotgun (WGS) entry which is preliminary data.</text>
</comment>
<evidence type="ECO:0000313" key="4">
    <source>
        <dbReference type="EMBL" id="GEN89435.1"/>
    </source>
</evidence>
<dbReference type="PANTHER" id="PTHR30383">
    <property type="entry name" value="THIOESTERASE 1/PROTEASE 1/LYSOPHOSPHOLIPASE L1"/>
    <property type="match status" value="1"/>
</dbReference>
<keyword evidence="5" id="KW-1185">Reference proteome</keyword>
<name>A0A511ZPQ7_9BACI</name>
<dbReference type="SUPFAM" id="SSF52266">
    <property type="entry name" value="SGNH hydrolase"/>
    <property type="match status" value="1"/>
</dbReference>
<evidence type="ECO:0000256" key="1">
    <source>
        <dbReference type="SAM" id="MobiDB-lite"/>
    </source>
</evidence>
<organism evidence="4 5">
    <name type="scientific">Oceanobacillus sojae</name>
    <dbReference type="NCBI Taxonomy" id="582851"/>
    <lineage>
        <taxon>Bacteria</taxon>
        <taxon>Bacillati</taxon>
        <taxon>Bacillota</taxon>
        <taxon>Bacilli</taxon>
        <taxon>Bacillales</taxon>
        <taxon>Bacillaceae</taxon>
        <taxon>Oceanobacillus</taxon>
    </lineage>
</organism>
<evidence type="ECO:0000256" key="2">
    <source>
        <dbReference type="SAM" id="Phobius"/>
    </source>
</evidence>
<dbReference type="EMBL" id="BJYM01000022">
    <property type="protein sequence ID" value="GEN89435.1"/>
    <property type="molecule type" value="Genomic_DNA"/>
</dbReference>
<dbReference type="STRING" id="582851.GCA_900162665_01600"/>
<proteinExistence type="predicted"/>
<evidence type="ECO:0000313" key="5">
    <source>
        <dbReference type="Proteomes" id="UP000321558"/>
    </source>
</evidence>
<accession>A0A511ZPQ7</accession>
<dbReference type="CDD" id="cd04506">
    <property type="entry name" value="SGNH_hydrolase_YpmR_like"/>
    <property type="match status" value="1"/>
</dbReference>
<dbReference type="PANTHER" id="PTHR30383:SF27">
    <property type="entry name" value="SPORE GERMINATION LIPASE LIPC"/>
    <property type="match status" value="1"/>
</dbReference>
<dbReference type="Pfam" id="PF13472">
    <property type="entry name" value="Lipase_GDSL_2"/>
    <property type="match status" value="1"/>
</dbReference>
<feature type="compositionally biased region" description="Acidic residues" evidence="1">
    <location>
        <begin position="54"/>
        <end position="78"/>
    </location>
</feature>
<dbReference type="AlphaFoldDB" id="A0A511ZPQ7"/>
<dbReference type="GO" id="GO:0004622">
    <property type="term" value="F:phosphatidylcholine lysophospholipase activity"/>
    <property type="evidence" value="ECO:0007669"/>
    <property type="project" value="TreeGrafter"/>
</dbReference>
<feature type="transmembrane region" description="Helical" evidence="2">
    <location>
        <begin position="7"/>
        <end position="30"/>
    </location>
</feature>
<evidence type="ECO:0000259" key="3">
    <source>
        <dbReference type="Pfam" id="PF13472"/>
    </source>
</evidence>
<keyword evidence="2" id="KW-0472">Membrane</keyword>
<feature type="region of interest" description="Disordered" evidence="1">
    <location>
        <begin position="42"/>
        <end position="78"/>
    </location>
</feature>
<dbReference type="OrthoDB" id="252349at2"/>
<feature type="domain" description="SGNH hydrolase-type esterase" evidence="3">
    <location>
        <begin position="101"/>
        <end position="290"/>
    </location>
</feature>
<dbReference type="Proteomes" id="UP000321558">
    <property type="component" value="Unassembled WGS sequence"/>
</dbReference>
<dbReference type="InterPro" id="IPR051532">
    <property type="entry name" value="Ester_Hydrolysis_Enzymes"/>
</dbReference>
<sequence>MKMTKKRWLILISSILIIIIAVFSILQLPYFQLSSEQREREEALREQITSEPAENGEEDTEDDSEEVMGNADEQENEEIAVDEPFENTFGFASEENVDIVALGDSLTQGVGDDTNQGGYVGILDRTLQALDTNVHFDNFGKRGNRSDQLLTRLEEEPELTDALEEADIIIITIGANDIMQVLKENIMDLEISYFNEEQAFYEDRLSEIFDKLRSINADASIYLLGIFNPFTNYFEDIPELDQIVADWNTIGRETVNQYEGSTFVPIDDLFEDETANLFSDDNFHPNYDGYYLMAERILEYFN</sequence>
<dbReference type="Gene3D" id="3.40.50.1110">
    <property type="entry name" value="SGNH hydrolase"/>
    <property type="match status" value="1"/>
</dbReference>
<dbReference type="InterPro" id="IPR036514">
    <property type="entry name" value="SGNH_hydro_sf"/>
</dbReference>
<dbReference type="InterPro" id="IPR013830">
    <property type="entry name" value="SGNH_hydro"/>
</dbReference>
<keyword evidence="2" id="KW-1133">Transmembrane helix</keyword>
<gene>
    <name evidence="4" type="ORF">OSO01_41740</name>
</gene>
<keyword evidence="2" id="KW-0812">Transmembrane</keyword>
<reference evidence="4 5" key="1">
    <citation type="submission" date="2019-07" db="EMBL/GenBank/DDBJ databases">
        <title>Whole genome shotgun sequence of Oceanobacillus sojae NBRC 105379.</title>
        <authorList>
            <person name="Hosoyama A."/>
            <person name="Uohara A."/>
            <person name="Ohji S."/>
            <person name="Ichikawa N."/>
        </authorList>
    </citation>
    <scope>NUCLEOTIDE SEQUENCE [LARGE SCALE GENOMIC DNA]</scope>
    <source>
        <strain evidence="4 5">NBRC 105379</strain>
    </source>
</reference>
<protein>
    <recommendedName>
        <fullName evidence="3">SGNH hydrolase-type esterase domain-containing protein</fullName>
    </recommendedName>
</protein>